<dbReference type="SMART" id="SM00343">
    <property type="entry name" value="ZnF_C2HC"/>
    <property type="match status" value="1"/>
</dbReference>
<reference evidence="5 6" key="1">
    <citation type="submission" date="2018-09" db="EMBL/GenBank/DDBJ databases">
        <title>A high-quality reference genome of wild soybean provides a powerful tool to mine soybean genomes.</title>
        <authorList>
            <person name="Xie M."/>
            <person name="Chung C.Y.L."/>
            <person name="Li M.-W."/>
            <person name="Wong F.-L."/>
            <person name="Chan T.-F."/>
            <person name="Lam H.-M."/>
        </authorList>
    </citation>
    <scope>NUCLEOTIDE SEQUENCE [LARGE SCALE GENOMIC DNA]</scope>
    <source>
        <strain evidence="6">cv. W05</strain>
        <tissue evidence="5">Hypocotyl of etiolated seedlings</tissue>
    </source>
</reference>
<dbReference type="InterPro" id="IPR001584">
    <property type="entry name" value="Integrase_cat-core"/>
</dbReference>
<evidence type="ECO:0000256" key="2">
    <source>
        <dbReference type="SAM" id="MobiDB-lite"/>
    </source>
</evidence>
<proteinExistence type="predicted"/>
<comment type="caution">
    <text evidence="5">The sequence shown here is derived from an EMBL/GenBank/DDBJ whole genome shotgun (WGS) entry which is preliminary data.</text>
</comment>
<dbReference type="Pfam" id="PF00098">
    <property type="entry name" value="zf-CCHC"/>
    <property type="match status" value="1"/>
</dbReference>
<evidence type="ECO:0000259" key="4">
    <source>
        <dbReference type="PROSITE" id="PS50994"/>
    </source>
</evidence>
<dbReference type="InterPro" id="IPR036875">
    <property type="entry name" value="Znf_CCHC_sf"/>
</dbReference>
<dbReference type="Gene3D" id="3.30.420.10">
    <property type="entry name" value="Ribonuclease H-like superfamily/Ribonuclease H"/>
    <property type="match status" value="1"/>
</dbReference>
<dbReference type="AlphaFoldDB" id="A0A445HQI2"/>
<dbReference type="PROSITE" id="PS50158">
    <property type="entry name" value="ZF_CCHC"/>
    <property type="match status" value="1"/>
</dbReference>
<keyword evidence="1" id="KW-0479">Metal-binding</keyword>
<dbReference type="SUPFAM" id="SSF53098">
    <property type="entry name" value="Ribonuclease H-like"/>
    <property type="match status" value="1"/>
</dbReference>
<dbReference type="GO" id="GO:0008270">
    <property type="term" value="F:zinc ion binding"/>
    <property type="evidence" value="ECO:0007669"/>
    <property type="project" value="UniProtKB-KW"/>
</dbReference>
<gene>
    <name evidence="5" type="ORF">D0Y65_034428</name>
</gene>
<dbReference type="GO" id="GO:0003676">
    <property type="term" value="F:nucleic acid binding"/>
    <property type="evidence" value="ECO:0007669"/>
    <property type="project" value="InterPro"/>
</dbReference>
<dbReference type="GO" id="GO:0015074">
    <property type="term" value="P:DNA integration"/>
    <property type="evidence" value="ECO:0007669"/>
    <property type="project" value="InterPro"/>
</dbReference>
<name>A0A445HQI2_GLYSO</name>
<dbReference type="PANTHER" id="PTHR42648:SF21">
    <property type="entry name" value="CYSTEINE-RICH RLK (RECEPTOR-LIKE PROTEIN KINASE) 8"/>
    <property type="match status" value="1"/>
</dbReference>
<dbReference type="InterPro" id="IPR036397">
    <property type="entry name" value="RNaseH_sf"/>
</dbReference>
<evidence type="ECO:0000313" key="5">
    <source>
        <dbReference type="EMBL" id="RZB75922.1"/>
    </source>
</evidence>
<keyword evidence="6" id="KW-1185">Reference proteome</keyword>
<dbReference type="Pfam" id="PF00665">
    <property type="entry name" value="rve"/>
    <property type="match status" value="1"/>
</dbReference>
<dbReference type="Pfam" id="PF25597">
    <property type="entry name" value="SH3_retrovirus"/>
    <property type="match status" value="1"/>
</dbReference>
<dbReference type="InterPro" id="IPR057670">
    <property type="entry name" value="SH3_retrovirus"/>
</dbReference>
<dbReference type="SUPFAM" id="SSF57756">
    <property type="entry name" value="Retrovirus zinc finger-like domains"/>
    <property type="match status" value="1"/>
</dbReference>
<dbReference type="Pfam" id="PF14223">
    <property type="entry name" value="Retrotran_gag_2"/>
    <property type="match status" value="1"/>
</dbReference>
<dbReference type="InterPro" id="IPR012337">
    <property type="entry name" value="RNaseH-like_sf"/>
</dbReference>
<dbReference type="PANTHER" id="PTHR42648">
    <property type="entry name" value="TRANSPOSASE, PUTATIVE-RELATED"/>
    <property type="match status" value="1"/>
</dbReference>
<dbReference type="Proteomes" id="UP000289340">
    <property type="component" value="Chromosome 12"/>
</dbReference>
<dbReference type="EMBL" id="QZWG01000012">
    <property type="protein sequence ID" value="RZB75922.1"/>
    <property type="molecule type" value="Genomic_DNA"/>
</dbReference>
<evidence type="ECO:0000256" key="1">
    <source>
        <dbReference type="PROSITE-ProRule" id="PRU00047"/>
    </source>
</evidence>
<dbReference type="InterPro" id="IPR001878">
    <property type="entry name" value="Znf_CCHC"/>
</dbReference>
<evidence type="ECO:0000313" key="6">
    <source>
        <dbReference type="Proteomes" id="UP000289340"/>
    </source>
</evidence>
<sequence>MASSNYLFPEGNSINRPPIFNGVGYHYWKTRMQIFIEAIDLNIWEAIEQGPYVPSIVAGSATIEKPRADWTEEERRLVQYNLKAKNIITSALGIDEYFRVSNCKSAKDMWDTLQEHEMELLRLNQYEETDKKKKGIALKASFAIQEDSDKEDSIDLDNDEDISLYVKRFNKFLRVRGNQKRPNFKSKRRTETSSSTLKCFECNQPGHLRVDCPIFKKKMEKSEKKNINEKKLKKAYITWDENDMESSEDSENEEINLCLMAKSYESDEEVTSSNNLSIYFDELQDAYADLHKESIKLAKIMSFGGSYYALVIVDDYSRYTWTLFITHKNDAFQAFRKLAKIIQNKKNLKIISIRSDHGGEFENKEFELFCDKHGIEHNFSAPRTPQQNGVVERKNRSLEEIARTLLNDTPLPKYFWAEAVNTACYILNWALIRPILKKTPYELFNGRKPNISHLHIFGCKCFVLNNGKDNLGKFDAKSDEGIFLGYSLHSKAYRIYNKRTVTIEESIHVSFDESNAILPRKDFLDDISDSLEDTHIHRNDSKEKDEGSNEDSQDNGVRANNELPREWKASRDHPLDNIIGDISKGVTSRHSLKDLCNNMAFVSIIEPVGTYPSAGGRRVTRGMRVPRKEYAQSHRQRLFEENVRKTGEDAIYELLSERFGSCIYARGRRAEPFSTSLLPLFIENWGRSLQPISPKQALLAQASKVASSRSNRLLEESSGGPKWAWVQKTMSVSACYQAFRLTDSKKNVYTDNHSGISARQRDSNVSMTDLACRPRLTKDAEDDVSLCVLSGFSSYRQQKKVYTDNHSGISAYQRDSNVSMTDLVKVADKSEALAPTYPPTRNSDLRSS</sequence>
<dbReference type="InterPro" id="IPR039537">
    <property type="entry name" value="Retrotran_Ty1/copia-like"/>
</dbReference>
<protein>
    <submittedName>
        <fullName evidence="5">Retrovirus-related Pol polyprotein from transposon TNT 1-94</fullName>
    </submittedName>
</protein>
<keyword evidence="1" id="KW-0863">Zinc-finger</keyword>
<organism evidence="5 6">
    <name type="scientific">Glycine soja</name>
    <name type="common">Wild soybean</name>
    <dbReference type="NCBI Taxonomy" id="3848"/>
    <lineage>
        <taxon>Eukaryota</taxon>
        <taxon>Viridiplantae</taxon>
        <taxon>Streptophyta</taxon>
        <taxon>Embryophyta</taxon>
        <taxon>Tracheophyta</taxon>
        <taxon>Spermatophyta</taxon>
        <taxon>Magnoliopsida</taxon>
        <taxon>eudicotyledons</taxon>
        <taxon>Gunneridae</taxon>
        <taxon>Pentapetalae</taxon>
        <taxon>rosids</taxon>
        <taxon>fabids</taxon>
        <taxon>Fabales</taxon>
        <taxon>Fabaceae</taxon>
        <taxon>Papilionoideae</taxon>
        <taxon>50 kb inversion clade</taxon>
        <taxon>NPAAA clade</taxon>
        <taxon>indigoferoid/millettioid clade</taxon>
        <taxon>Phaseoleae</taxon>
        <taxon>Glycine</taxon>
        <taxon>Glycine subgen. Soja</taxon>
    </lineage>
</organism>
<dbReference type="PROSITE" id="PS50994">
    <property type="entry name" value="INTEGRASE"/>
    <property type="match status" value="1"/>
</dbReference>
<feature type="domain" description="Integrase catalytic" evidence="4">
    <location>
        <begin position="278"/>
        <end position="448"/>
    </location>
</feature>
<accession>A0A445HQI2</accession>
<keyword evidence="1" id="KW-0862">Zinc</keyword>
<feature type="domain" description="CCHC-type" evidence="3">
    <location>
        <begin position="198"/>
        <end position="213"/>
    </location>
</feature>
<feature type="region of interest" description="Disordered" evidence="2">
    <location>
        <begin position="535"/>
        <end position="569"/>
    </location>
</feature>
<feature type="compositionally biased region" description="Basic and acidic residues" evidence="2">
    <location>
        <begin position="535"/>
        <end position="547"/>
    </location>
</feature>
<evidence type="ECO:0000259" key="3">
    <source>
        <dbReference type="PROSITE" id="PS50158"/>
    </source>
</evidence>